<dbReference type="Proteomes" id="UP000276128">
    <property type="component" value="Unassembled WGS sequence"/>
</dbReference>
<feature type="transmembrane region" description="Helical" evidence="1">
    <location>
        <begin position="12"/>
        <end position="30"/>
    </location>
</feature>
<comment type="caution">
    <text evidence="2">The sequence shown here is derived from an EMBL/GenBank/DDBJ whole genome shotgun (WGS) entry which is preliminary data.</text>
</comment>
<dbReference type="EMBL" id="RXHU01000004">
    <property type="protein sequence ID" value="RTE11669.1"/>
    <property type="molecule type" value="Genomic_DNA"/>
</dbReference>
<keyword evidence="1" id="KW-0812">Transmembrane</keyword>
<evidence type="ECO:0000256" key="1">
    <source>
        <dbReference type="SAM" id="Phobius"/>
    </source>
</evidence>
<accession>A0A430JKX7</accession>
<name>A0A430JKX7_9BACL</name>
<dbReference type="OrthoDB" id="2377160at2"/>
<gene>
    <name evidence="2" type="ORF">EJQ19_00540</name>
</gene>
<sequence length="82" mass="9684">MSGWAPVLISYYAFWFIGLIVLFLLGYLVYDKRYKSRGAQTPDTPPNGYLHTSEVFIDPKDGYTYRVYYNPRTGDRAYIRER</sequence>
<keyword evidence="1" id="KW-1133">Transmembrane helix</keyword>
<evidence type="ECO:0000313" key="3">
    <source>
        <dbReference type="Proteomes" id="UP000276128"/>
    </source>
</evidence>
<organism evidence="2 3">
    <name type="scientific">Paenibacillus whitsoniae</name>
    <dbReference type="NCBI Taxonomy" id="2496558"/>
    <lineage>
        <taxon>Bacteria</taxon>
        <taxon>Bacillati</taxon>
        <taxon>Bacillota</taxon>
        <taxon>Bacilli</taxon>
        <taxon>Bacillales</taxon>
        <taxon>Paenibacillaceae</taxon>
        <taxon>Paenibacillus</taxon>
    </lineage>
</organism>
<dbReference type="RefSeq" id="WP_126139261.1">
    <property type="nucleotide sequence ID" value="NZ_RXHU01000004.1"/>
</dbReference>
<proteinExistence type="predicted"/>
<keyword evidence="2" id="KW-0378">Hydrolase</keyword>
<evidence type="ECO:0000313" key="2">
    <source>
        <dbReference type="EMBL" id="RTE11669.1"/>
    </source>
</evidence>
<keyword evidence="1" id="KW-0472">Membrane</keyword>
<reference evidence="2 3" key="1">
    <citation type="submission" date="2018-12" db="EMBL/GenBank/DDBJ databases">
        <title>Bacillus ochoae sp. nov., Paenibacillus whitsoniae sp. nov., Paenibacillus spiritus sp. nov. Isolated from the Mars Exploration Rover during spacecraft assembly.</title>
        <authorList>
            <person name="Seuylemezian A."/>
            <person name="Vaishampayan P."/>
        </authorList>
    </citation>
    <scope>NUCLEOTIDE SEQUENCE [LARGE SCALE GENOMIC DNA]</scope>
    <source>
        <strain evidence="2 3">MER 54</strain>
    </source>
</reference>
<protein>
    <submittedName>
        <fullName evidence="2">HD family phosphohydrolase</fullName>
    </submittedName>
</protein>
<dbReference type="GO" id="GO:0016787">
    <property type="term" value="F:hydrolase activity"/>
    <property type="evidence" value="ECO:0007669"/>
    <property type="project" value="UniProtKB-KW"/>
</dbReference>
<dbReference type="AlphaFoldDB" id="A0A430JKX7"/>
<keyword evidence="3" id="KW-1185">Reference proteome</keyword>